<comment type="similarity">
    <text evidence="3 8">Belongs to the acyl-CoA dehydrogenase family.</text>
</comment>
<dbReference type="InterPro" id="IPR006089">
    <property type="entry name" value="Acyl-CoA_DH_CS"/>
</dbReference>
<dbReference type="InterPro" id="IPR009100">
    <property type="entry name" value="AcylCoA_DH/oxidase_NM_dom_sf"/>
</dbReference>
<evidence type="ECO:0000313" key="12">
    <source>
        <dbReference type="EMBL" id="SOB95772.1"/>
    </source>
</evidence>
<protein>
    <submittedName>
        <fullName evidence="12">L-prolyl-[peptidyl carrier protein] dehydrogenase</fullName>
    </submittedName>
</protein>
<feature type="domain" description="Acyl-CoA dehydrogenase/oxidase C-terminal" evidence="9">
    <location>
        <begin position="232"/>
        <end position="380"/>
    </location>
</feature>
<dbReference type="InterPro" id="IPR006091">
    <property type="entry name" value="Acyl-CoA_Oxase/DH_mid-dom"/>
</dbReference>
<dbReference type="OrthoDB" id="9769473at2"/>
<dbReference type="EMBL" id="OBML01000002">
    <property type="protein sequence ID" value="SOB95772.1"/>
    <property type="molecule type" value="Genomic_DNA"/>
</dbReference>
<dbReference type="Gene3D" id="2.40.110.10">
    <property type="entry name" value="Butyryl-CoA Dehydrogenase, subunit A, domain 2"/>
    <property type="match status" value="1"/>
</dbReference>
<keyword evidence="7 8" id="KW-0560">Oxidoreductase</keyword>
<dbReference type="SUPFAM" id="SSF56645">
    <property type="entry name" value="Acyl-CoA dehydrogenase NM domain-like"/>
    <property type="match status" value="1"/>
</dbReference>
<dbReference type="GO" id="GO:0009083">
    <property type="term" value="P:branched-chain amino acid catabolic process"/>
    <property type="evidence" value="ECO:0007669"/>
    <property type="project" value="UniProtKB-KW"/>
</dbReference>
<dbReference type="AlphaFoldDB" id="A0A285RTR6"/>
<evidence type="ECO:0000256" key="2">
    <source>
        <dbReference type="ARBA" id="ARBA00005109"/>
    </source>
</evidence>
<keyword evidence="6 8" id="KW-0274">FAD</keyword>
<dbReference type="FunFam" id="2.40.110.10:FF:000001">
    <property type="entry name" value="Acyl-CoA dehydrogenase, mitochondrial"/>
    <property type="match status" value="1"/>
</dbReference>
<evidence type="ECO:0000256" key="7">
    <source>
        <dbReference type="ARBA" id="ARBA00023002"/>
    </source>
</evidence>
<feature type="domain" description="Acyl-CoA oxidase/dehydrogenase middle" evidence="10">
    <location>
        <begin position="126"/>
        <end position="220"/>
    </location>
</feature>
<dbReference type="InterPro" id="IPR046373">
    <property type="entry name" value="Acyl-CoA_Oxase/DH_mid-dom_sf"/>
</dbReference>
<evidence type="ECO:0000256" key="4">
    <source>
        <dbReference type="ARBA" id="ARBA00022456"/>
    </source>
</evidence>
<evidence type="ECO:0000259" key="9">
    <source>
        <dbReference type="Pfam" id="PF00441"/>
    </source>
</evidence>
<evidence type="ECO:0000259" key="10">
    <source>
        <dbReference type="Pfam" id="PF02770"/>
    </source>
</evidence>
<evidence type="ECO:0000256" key="1">
    <source>
        <dbReference type="ARBA" id="ARBA00001974"/>
    </source>
</evidence>
<evidence type="ECO:0000256" key="3">
    <source>
        <dbReference type="ARBA" id="ARBA00009347"/>
    </source>
</evidence>
<dbReference type="Pfam" id="PF02771">
    <property type="entry name" value="Acyl-CoA_dh_N"/>
    <property type="match status" value="1"/>
</dbReference>
<dbReference type="STRING" id="538381.GCA_001696535_03478"/>
<dbReference type="PROSITE" id="PS00072">
    <property type="entry name" value="ACYL_COA_DH_1"/>
    <property type="match status" value="1"/>
</dbReference>
<evidence type="ECO:0000259" key="11">
    <source>
        <dbReference type="Pfam" id="PF02771"/>
    </source>
</evidence>
<keyword evidence="4" id="KW-0101">Branched-chain amino acid catabolism</keyword>
<accession>A0A285RTR6</accession>
<dbReference type="Pfam" id="PF02770">
    <property type="entry name" value="Acyl-CoA_dh_M"/>
    <property type="match status" value="1"/>
</dbReference>
<dbReference type="PANTHER" id="PTHR43884:SF12">
    <property type="entry name" value="ISOVALERYL-COA DEHYDROGENASE, MITOCHONDRIAL-RELATED"/>
    <property type="match status" value="1"/>
</dbReference>
<dbReference type="PANTHER" id="PTHR43884">
    <property type="entry name" value="ACYL-COA DEHYDROGENASE"/>
    <property type="match status" value="1"/>
</dbReference>
<dbReference type="Pfam" id="PF00441">
    <property type="entry name" value="Acyl-CoA_dh_1"/>
    <property type="match status" value="1"/>
</dbReference>
<dbReference type="Gene3D" id="1.20.140.10">
    <property type="entry name" value="Butyryl-CoA Dehydrogenase, subunit A, domain 3"/>
    <property type="match status" value="1"/>
</dbReference>
<dbReference type="GO" id="GO:0050660">
    <property type="term" value="F:flavin adenine dinucleotide binding"/>
    <property type="evidence" value="ECO:0007669"/>
    <property type="project" value="InterPro"/>
</dbReference>
<organism evidence="12 13">
    <name type="scientific">Stappia indica</name>
    <dbReference type="NCBI Taxonomy" id="538381"/>
    <lineage>
        <taxon>Bacteria</taxon>
        <taxon>Pseudomonadati</taxon>
        <taxon>Pseudomonadota</taxon>
        <taxon>Alphaproteobacteria</taxon>
        <taxon>Hyphomicrobiales</taxon>
        <taxon>Stappiaceae</taxon>
        <taxon>Stappia</taxon>
    </lineage>
</organism>
<dbReference type="Gene3D" id="1.10.540.10">
    <property type="entry name" value="Acyl-CoA dehydrogenase/oxidase, N-terminal domain"/>
    <property type="match status" value="1"/>
</dbReference>
<dbReference type="InterPro" id="IPR009075">
    <property type="entry name" value="AcylCo_DH/oxidase_C"/>
</dbReference>
<dbReference type="InterPro" id="IPR036250">
    <property type="entry name" value="AcylCo_DH-like_C"/>
</dbReference>
<sequence length="382" mass="42173">MDFSFTPEQEAFKEKVVRFAKDELNEGDLKQRDAECILSRDLWRKIADFGILGLPFEKEYGGAEQDIITTVLAMEALGYGCRDNGLLFSMNGQMWTVQMPIAQFGTPEQKDKYLRGLIAGDLIGAHGITEAEAGSDVMSLGTTATRDGDHYVLNGAKVFCTNGPVADVFVIFATVDKSAGSLGLTGFIVERDTPGLTISPNRRKMGLRTSPMAWLTLEDCRVPVTARIGKEGQGGRIFNNSMEWERSSILANLVGAMEHQVEQCVAHANKRTQFRKPIGKFQSVSNRIVDMKLRHETSRLLLYKVAWLKKTKGSCPMEAALAKLYLSEAWVASCQNSVVIHGGYGYMADYEVERDFRDAVGSLLYSGTSDIQRTIAARALGL</sequence>
<proteinExistence type="inferred from homology"/>
<dbReference type="Proteomes" id="UP000219331">
    <property type="component" value="Unassembled WGS sequence"/>
</dbReference>
<evidence type="ECO:0000256" key="6">
    <source>
        <dbReference type="ARBA" id="ARBA00022827"/>
    </source>
</evidence>
<gene>
    <name evidence="12" type="ORF">SAMN05421512_10229</name>
</gene>
<keyword evidence="5 8" id="KW-0285">Flavoprotein</keyword>
<dbReference type="InterPro" id="IPR013786">
    <property type="entry name" value="AcylCoA_DH/ox_N"/>
</dbReference>
<evidence type="ECO:0000256" key="5">
    <source>
        <dbReference type="ARBA" id="ARBA00022630"/>
    </source>
</evidence>
<keyword evidence="13" id="KW-1185">Reference proteome</keyword>
<dbReference type="GO" id="GO:0003995">
    <property type="term" value="F:acyl-CoA dehydrogenase activity"/>
    <property type="evidence" value="ECO:0007669"/>
    <property type="project" value="InterPro"/>
</dbReference>
<evidence type="ECO:0000256" key="8">
    <source>
        <dbReference type="RuleBase" id="RU362125"/>
    </source>
</evidence>
<dbReference type="RefSeq" id="WP_067222497.1">
    <property type="nucleotide sequence ID" value="NZ_MBQE01000004.1"/>
</dbReference>
<comment type="pathway">
    <text evidence="2">Amino-acid degradation; L-valine degradation.</text>
</comment>
<dbReference type="SUPFAM" id="SSF47203">
    <property type="entry name" value="Acyl-CoA dehydrogenase C-terminal domain-like"/>
    <property type="match status" value="1"/>
</dbReference>
<dbReference type="InterPro" id="IPR037069">
    <property type="entry name" value="AcylCoA_DH/ox_N_sf"/>
</dbReference>
<reference evidence="12 13" key="1">
    <citation type="submission" date="2017-08" db="EMBL/GenBank/DDBJ databases">
        <authorList>
            <person name="de Groot N.N."/>
        </authorList>
    </citation>
    <scope>NUCLEOTIDE SEQUENCE [LARGE SCALE GENOMIC DNA]</scope>
    <source>
        <strain evidence="12 13">USBA 352</strain>
    </source>
</reference>
<comment type="cofactor">
    <cofactor evidence="1 8">
        <name>FAD</name>
        <dbReference type="ChEBI" id="CHEBI:57692"/>
    </cofactor>
</comment>
<dbReference type="FunFam" id="1.20.140.10:FF:000001">
    <property type="entry name" value="Acyl-CoA dehydrogenase"/>
    <property type="match status" value="1"/>
</dbReference>
<feature type="domain" description="Acyl-CoA dehydrogenase/oxidase N-terminal" evidence="11">
    <location>
        <begin position="6"/>
        <end position="121"/>
    </location>
</feature>
<evidence type="ECO:0000313" key="13">
    <source>
        <dbReference type="Proteomes" id="UP000219331"/>
    </source>
</evidence>
<name>A0A285RTR6_9HYPH</name>